<evidence type="ECO:0000256" key="1">
    <source>
        <dbReference type="ARBA" id="ARBA00022603"/>
    </source>
</evidence>
<sequence length="254" mass="27830">MRTQSWDAELYDTRHSFVAAYGAELLALLDARPGERVLDAGCGTGEHVAELRDRGVHAVGVDASPEMARRARERFPGVDVSVADLREPAEVPTPAGYDAVFSNAVLHWIPEARRVADALFAALRPGGRFVAELGGAGNIATIDTRARRLRAELSLDEPVSPWYFPTIAGYASVLEGAGFDVTGGWLFDRPTRLDGDDGLRTWIRGFAGHLLTGVGDTDAFLAELEERLRPSLYHDGTWWADYRRLRVTATRPAD</sequence>
<keyword evidence="5" id="KW-1185">Reference proteome</keyword>
<keyword evidence="2 4" id="KW-0808">Transferase</keyword>
<dbReference type="Gene3D" id="3.40.50.150">
    <property type="entry name" value="Vaccinia Virus protein VP39"/>
    <property type="match status" value="1"/>
</dbReference>
<dbReference type="AlphaFoldDB" id="A0A3N0E5B3"/>
<gene>
    <name evidence="4" type="ORF">EFW17_17550</name>
</gene>
<accession>A0A3N0E5B3</accession>
<dbReference type="SUPFAM" id="SSF53335">
    <property type="entry name" value="S-adenosyl-L-methionine-dependent methyltransferases"/>
    <property type="match status" value="1"/>
</dbReference>
<comment type="caution">
    <text evidence="4">The sequence shown here is derived from an EMBL/GenBank/DDBJ whole genome shotgun (WGS) entry which is preliminary data.</text>
</comment>
<evidence type="ECO:0000313" key="4">
    <source>
        <dbReference type="EMBL" id="RNL83018.1"/>
    </source>
</evidence>
<dbReference type="Pfam" id="PF13649">
    <property type="entry name" value="Methyltransf_25"/>
    <property type="match status" value="1"/>
</dbReference>
<dbReference type="InterPro" id="IPR041698">
    <property type="entry name" value="Methyltransf_25"/>
</dbReference>
<reference evidence="4 5" key="1">
    <citation type="submission" date="2018-11" db="EMBL/GenBank/DDBJ databases">
        <title>The genome draft of YIM 96095.</title>
        <authorList>
            <person name="Tang S.-K."/>
            <person name="Chunyu W.-X."/>
            <person name="Feng Y.-Z."/>
        </authorList>
    </citation>
    <scope>NUCLEOTIDE SEQUENCE [LARGE SCALE GENOMIC DNA]</scope>
    <source>
        <strain evidence="4 5">YIM 96095</strain>
    </source>
</reference>
<dbReference type="GO" id="GO:0008168">
    <property type="term" value="F:methyltransferase activity"/>
    <property type="evidence" value="ECO:0007669"/>
    <property type="project" value="UniProtKB-KW"/>
</dbReference>
<evidence type="ECO:0000259" key="3">
    <source>
        <dbReference type="Pfam" id="PF13649"/>
    </source>
</evidence>
<dbReference type="PANTHER" id="PTHR43861:SF1">
    <property type="entry name" value="TRANS-ACONITATE 2-METHYLTRANSFERASE"/>
    <property type="match status" value="1"/>
</dbReference>
<evidence type="ECO:0000256" key="2">
    <source>
        <dbReference type="ARBA" id="ARBA00022679"/>
    </source>
</evidence>
<feature type="domain" description="Methyltransferase" evidence="3">
    <location>
        <begin position="37"/>
        <end position="127"/>
    </location>
</feature>
<dbReference type="CDD" id="cd02440">
    <property type="entry name" value="AdoMet_MTases"/>
    <property type="match status" value="1"/>
</dbReference>
<proteinExistence type="predicted"/>
<protein>
    <submittedName>
        <fullName evidence="4">Methyltransferase domain-containing protein</fullName>
    </submittedName>
</protein>
<evidence type="ECO:0000313" key="5">
    <source>
        <dbReference type="Proteomes" id="UP000269198"/>
    </source>
</evidence>
<dbReference type="GO" id="GO:0032259">
    <property type="term" value="P:methylation"/>
    <property type="evidence" value="ECO:0007669"/>
    <property type="project" value="UniProtKB-KW"/>
</dbReference>
<dbReference type="EMBL" id="RJMB01000019">
    <property type="protein sequence ID" value="RNL83018.1"/>
    <property type="molecule type" value="Genomic_DNA"/>
</dbReference>
<dbReference type="OrthoDB" id="9795085at2"/>
<dbReference type="Proteomes" id="UP000269198">
    <property type="component" value="Unassembled WGS sequence"/>
</dbReference>
<organism evidence="4 5">
    <name type="scientific">Halostreptopolyspora alba</name>
    <dbReference type="NCBI Taxonomy" id="2487137"/>
    <lineage>
        <taxon>Bacteria</taxon>
        <taxon>Bacillati</taxon>
        <taxon>Actinomycetota</taxon>
        <taxon>Actinomycetes</taxon>
        <taxon>Streptosporangiales</taxon>
        <taxon>Nocardiopsidaceae</taxon>
        <taxon>Halostreptopolyspora</taxon>
    </lineage>
</organism>
<name>A0A3N0E5B3_9ACTN</name>
<dbReference type="RefSeq" id="WP_123202495.1">
    <property type="nucleotide sequence ID" value="NZ_RJMB01000019.1"/>
</dbReference>
<dbReference type="PANTHER" id="PTHR43861">
    <property type="entry name" value="TRANS-ACONITATE 2-METHYLTRANSFERASE-RELATED"/>
    <property type="match status" value="1"/>
</dbReference>
<dbReference type="InterPro" id="IPR029063">
    <property type="entry name" value="SAM-dependent_MTases_sf"/>
</dbReference>
<keyword evidence="1 4" id="KW-0489">Methyltransferase</keyword>